<accession>A0AAD8LGD8</accession>
<keyword evidence="3" id="KW-1015">Disulfide bond</keyword>
<dbReference type="Pfam" id="PF02298">
    <property type="entry name" value="Cu_bind_like"/>
    <property type="match status" value="1"/>
</dbReference>
<dbReference type="InterPro" id="IPR039391">
    <property type="entry name" value="Phytocyanin-like"/>
</dbReference>
<evidence type="ECO:0000256" key="3">
    <source>
        <dbReference type="ARBA" id="ARBA00023157"/>
    </source>
</evidence>
<evidence type="ECO:0000256" key="5">
    <source>
        <dbReference type="ARBA" id="ARBA00082491"/>
    </source>
</evidence>
<dbReference type="InterPro" id="IPR003245">
    <property type="entry name" value="Phytocyanin_dom"/>
</dbReference>
<keyword evidence="2" id="KW-0186">Copper</keyword>
<dbReference type="PROSITE" id="PS51485">
    <property type="entry name" value="PHYTOCYANIN"/>
    <property type="match status" value="1"/>
</dbReference>
<feature type="domain" description="Phytocyanin" evidence="7">
    <location>
        <begin position="31"/>
        <end position="128"/>
    </location>
</feature>
<dbReference type="GO" id="GO:0046872">
    <property type="term" value="F:metal ion binding"/>
    <property type="evidence" value="ECO:0007669"/>
    <property type="project" value="UniProtKB-KW"/>
</dbReference>
<dbReference type="PANTHER" id="PTHR33021:SF9">
    <property type="entry name" value="PUTATIVE, EXPRESSED-RELATED"/>
    <property type="match status" value="1"/>
</dbReference>
<dbReference type="InterPro" id="IPR008972">
    <property type="entry name" value="Cupredoxin"/>
</dbReference>
<evidence type="ECO:0000256" key="6">
    <source>
        <dbReference type="SAM" id="SignalP"/>
    </source>
</evidence>
<evidence type="ECO:0000256" key="1">
    <source>
        <dbReference type="ARBA" id="ARBA00022723"/>
    </source>
</evidence>
<comment type="caution">
    <text evidence="8">The sequence shown here is derived from an EMBL/GenBank/DDBJ whole genome shotgun (WGS) entry which is preliminary data.</text>
</comment>
<feature type="signal peptide" evidence="6">
    <location>
        <begin position="1"/>
        <end position="30"/>
    </location>
</feature>
<dbReference type="GO" id="GO:0005886">
    <property type="term" value="C:plasma membrane"/>
    <property type="evidence" value="ECO:0007669"/>
    <property type="project" value="TreeGrafter"/>
</dbReference>
<gene>
    <name evidence="8" type="ORF">QVD17_06159</name>
</gene>
<dbReference type="FunFam" id="2.60.40.420:FF:000013">
    <property type="entry name" value="basic blue protein-like"/>
    <property type="match status" value="1"/>
</dbReference>
<evidence type="ECO:0000259" key="7">
    <source>
        <dbReference type="PROSITE" id="PS51485"/>
    </source>
</evidence>
<dbReference type="Gene3D" id="2.60.40.420">
    <property type="entry name" value="Cupredoxins - blue copper proteins"/>
    <property type="match status" value="1"/>
</dbReference>
<evidence type="ECO:0000313" key="8">
    <source>
        <dbReference type="EMBL" id="KAK1440334.1"/>
    </source>
</evidence>
<evidence type="ECO:0000313" key="9">
    <source>
        <dbReference type="Proteomes" id="UP001229421"/>
    </source>
</evidence>
<dbReference type="GO" id="GO:0009055">
    <property type="term" value="F:electron transfer activity"/>
    <property type="evidence" value="ECO:0007669"/>
    <property type="project" value="InterPro"/>
</dbReference>
<dbReference type="AlphaFoldDB" id="A0AAD8LGD8"/>
<keyword evidence="9" id="KW-1185">Reference proteome</keyword>
<dbReference type="InterPro" id="IPR041844">
    <property type="entry name" value="Plantacyanin"/>
</dbReference>
<organism evidence="8 9">
    <name type="scientific">Tagetes erecta</name>
    <name type="common">African marigold</name>
    <dbReference type="NCBI Taxonomy" id="13708"/>
    <lineage>
        <taxon>Eukaryota</taxon>
        <taxon>Viridiplantae</taxon>
        <taxon>Streptophyta</taxon>
        <taxon>Embryophyta</taxon>
        <taxon>Tracheophyta</taxon>
        <taxon>Spermatophyta</taxon>
        <taxon>Magnoliopsida</taxon>
        <taxon>eudicotyledons</taxon>
        <taxon>Gunneridae</taxon>
        <taxon>Pentapetalae</taxon>
        <taxon>asterids</taxon>
        <taxon>campanulids</taxon>
        <taxon>Asterales</taxon>
        <taxon>Asteraceae</taxon>
        <taxon>Asteroideae</taxon>
        <taxon>Heliantheae alliance</taxon>
        <taxon>Tageteae</taxon>
        <taxon>Tagetes</taxon>
    </lineage>
</organism>
<keyword evidence="1" id="KW-0479">Metal-binding</keyword>
<sequence length="128" mass="13529">MAEGRDSAVVALMAVLCLLMVALQCEVAQATTYVVGDESGWTGEVGGWAEGKDFKADDVLVFNYQEGAHNVVIVNEEGYNGCTVTPEYAPVYTSGNDKIALLEGPNNFICSFPGHCDGGMKLQISASS</sequence>
<dbReference type="EMBL" id="JAUHHV010000001">
    <property type="protein sequence ID" value="KAK1440334.1"/>
    <property type="molecule type" value="Genomic_DNA"/>
</dbReference>
<feature type="chain" id="PRO_5042159686" description="Basic blue protein" evidence="6">
    <location>
        <begin position="31"/>
        <end position="128"/>
    </location>
</feature>
<protein>
    <recommendedName>
        <fullName evidence="4">Basic blue protein</fullName>
    </recommendedName>
    <alternativeName>
        <fullName evidence="5">Plantacyanin</fullName>
    </alternativeName>
</protein>
<dbReference type="PANTHER" id="PTHR33021">
    <property type="entry name" value="BLUE COPPER PROTEIN"/>
    <property type="match status" value="1"/>
</dbReference>
<evidence type="ECO:0000256" key="2">
    <source>
        <dbReference type="ARBA" id="ARBA00023008"/>
    </source>
</evidence>
<proteinExistence type="predicted"/>
<keyword evidence="6" id="KW-0732">Signal</keyword>
<name>A0AAD8LGD8_TARER</name>
<dbReference type="Proteomes" id="UP001229421">
    <property type="component" value="Unassembled WGS sequence"/>
</dbReference>
<reference evidence="8" key="1">
    <citation type="journal article" date="2023" name="bioRxiv">
        <title>Improved chromosome-level genome assembly for marigold (Tagetes erecta).</title>
        <authorList>
            <person name="Jiang F."/>
            <person name="Yuan L."/>
            <person name="Wang S."/>
            <person name="Wang H."/>
            <person name="Xu D."/>
            <person name="Wang A."/>
            <person name="Fan W."/>
        </authorList>
    </citation>
    <scope>NUCLEOTIDE SEQUENCE</scope>
    <source>
        <strain evidence="8">WSJ</strain>
        <tissue evidence="8">Leaf</tissue>
    </source>
</reference>
<evidence type="ECO:0000256" key="4">
    <source>
        <dbReference type="ARBA" id="ARBA00071970"/>
    </source>
</evidence>
<dbReference type="CDD" id="cd11013">
    <property type="entry name" value="Plantacyanin"/>
    <property type="match status" value="1"/>
</dbReference>
<dbReference type="SUPFAM" id="SSF49503">
    <property type="entry name" value="Cupredoxins"/>
    <property type="match status" value="1"/>
</dbReference>